<dbReference type="Gene3D" id="1.25.40.540">
    <property type="entry name" value="TAP42-like family"/>
    <property type="match status" value="1"/>
</dbReference>
<dbReference type="OrthoDB" id="10261753at2759"/>
<dbReference type="GO" id="GO:0035303">
    <property type="term" value="P:regulation of dephosphorylation"/>
    <property type="evidence" value="ECO:0007669"/>
    <property type="project" value="TreeGrafter"/>
</dbReference>
<feature type="region of interest" description="Disordered" evidence="1">
    <location>
        <begin position="291"/>
        <end position="331"/>
    </location>
</feature>
<protein>
    <recommendedName>
        <fullName evidence="4">TAP42-like protein</fullName>
    </recommendedName>
</protein>
<dbReference type="EMBL" id="CAKKNE010000004">
    <property type="protein sequence ID" value="CAH0375073.1"/>
    <property type="molecule type" value="Genomic_DNA"/>
</dbReference>
<keyword evidence="3" id="KW-1185">Reference proteome</keyword>
<dbReference type="AlphaFoldDB" id="A0A8J2SL83"/>
<comment type="caution">
    <text evidence="2">The sequence shown here is derived from an EMBL/GenBank/DDBJ whole genome shotgun (WGS) entry which is preliminary data.</text>
</comment>
<evidence type="ECO:0000256" key="1">
    <source>
        <dbReference type="SAM" id="MobiDB-lite"/>
    </source>
</evidence>
<gene>
    <name evidence="2" type="ORF">PECAL_4P23940</name>
</gene>
<proteinExistence type="predicted"/>
<dbReference type="InterPro" id="IPR038511">
    <property type="entry name" value="TAP42/TAP46-like_sf"/>
</dbReference>
<dbReference type="GO" id="GO:0009966">
    <property type="term" value="P:regulation of signal transduction"/>
    <property type="evidence" value="ECO:0007669"/>
    <property type="project" value="InterPro"/>
</dbReference>
<dbReference type="PANTHER" id="PTHR10933">
    <property type="entry name" value="IMMUNOGLOBULIN-BINDING PROTEIN 1"/>
    <property type="match status" value="1"/>
</dbReference>
<reference evidence="2" key="1">
    <citation type="submission" date="2021-11" db="EMBL/GenBank/DDBJ databases">
        <authorList>
            <consortium name="Genoscope - CEA"/>
            <person name="William W."/>
        </authorList>
    </citation>
    <scope>NUCLEOTIDE SEQUENCE</scope>
</reference>
<dbReference type="GO" id="GO:0051721">
    <property type="term" value="F:protein phosphatase 2A binding"/>
    <property type="evidence" value="ECO:0007669"/>
    <property type="project" value="TreeGrafter"/>
</dbReference>
<dbReference type="PANTHER" id="PTHR10933:SF9">
    <property type="entry name" value="IMMUNOGLOBULIN-BINDING PROTEIN 1"/>
    <property type="match status" value="1"/>
</dbReference>
<dbReference type="Pfam" id="PF04177">
    <property type="entry name" value="TAP42"/>
    <property type="match status" value="1"/>
</dbReference>
<evidence type="ECO:0000313" key="3">
    <source>
        <dbReference type="Proteomes" id="UP000789595"/>
    </source>
</evidence>
<dbReference type="GO" id="GO:0005829">
    <property type="term" value="C:cytosol"/>
    <property type="evidence" value="ECO:0007669"/>
    <property type="project" value="TreeGrafter"/>
</dbReference>
<feature type="compositionally biased region" description="Basic and acidic residues" evidence="1">
    <location>
        <begin position="291"/>
        <end position="315"/>
    </location>
</feature>
<dbReference type="InterPro" id="IPR007304">
    <property type="entry name" value="TAP46-like"/>
</dbReference>
<feature type="compositionally biased region" description="Acidic residues" evidence="1">
    <location>
        <begin position="316"/>
        <end position="326"/>
    </location>
</feature>
<accession>A0A8J2SL83</accession>
<name>A0A8J2SL83_9STRA</name>
<evidence type="ECO:0008006" key="4">
    <source>
        <dbReference type="Google" id="ProtNLM"/>
    </source>
</evidence>
<organism evidence="2 3">
    <name type="scientific">Pelagomonas calceolata</name>
    <dbReference type="NCBI Taxonomy" id="35677"/>
    <lineage>
        <taxon>Eukaryota</taxon>
        <taxon>Sar</taxon>
        <taxon>Stramenopiles</taxon>
        <taxon>Ochrophyta</taxon>
        <taxon>Pelagophyceae</taxon>
        <taxon>Pelagomonadales</taxon>
        <taxon>Pelagomonadaceae</taxon>
        <taxon>Pelagomonas</taxon>
    </lineage>
</organism>
<dbReference type="Proteomes" id="UP000789595">
    <property type="component" value="Unassembled WGS sequence"/>
</dbReference>
<evidence type="ECO:0000313" key="2">
    <source>
        <dbReference type="EMBL" id="CAH0375073.1"/>
    </source>
</evidence>
<sequence length="357" mass="39325">MAALAAAAPKPIKALFAEAEALLRKLEDGGDADDASTCVSLLDDAWAAAAALDLFPAGCTGDDVATADLRYALIPDLRARARSRVRCTDGPAGRLALVERCRKDRARFLELAAALDPEVAERDDDDTDDGAARAPSALDVRRKAIERHEAKKRCAEALAEAQRALKDAQTPEERDELERDVIIAELRSHAATCEEAITSDDRELDMLRRMASNAPPQRVRPPQNADAAWLLGARPGGQNGGLRVLRMDRDDAGTVRARRETVRSGVFRPSHRLPTMTIEEFADLEIADAQERSEREKAAAAHKPTIEEDMRRRDQLEEESDEEDTERYDHARARSEAWANWLEEHPRGAGNKGGSQL</sequence>